<dbReference type="GO" id="GO:0004540">
    <property type="term" value="F:RNA nuclease activity"/>
    <property type="evidence" value="ECO:0007669"/>
    <property type="project" value="InterPro"/>
</dbReference>
<sequence length="260" mass="29089">MQLRLTTTFASLAAFLALAAYAAPMPEGSSFDLSLEARGFEDVDLEARDFDSELDLASRDFLDNDDLLEMREPLEDDLLEMREPLEDDLEMREPSEDDMLEMRQVEDELFNLVMRDFFDELEARAKFGFGLRKQPKTATFKTPSAKYTGDEVNKAAKKALKNVEAGKKVKGYPKEGSGFRKSEAKADPTKGKGKSYHAPLRKKGAPYPGPDRVIVNKKPGKTKYTSHVAYHDPKKPVPKGTGAKSNPFTKGKQKFNGKGR</sequence>
<dbReference type="GO" id="GO:0003723">
    <property type="term" value="F:RNA binding"/>
    <property type="evidence" value="ECO:0007669"/>
    <property type="project" value="InterPro"/>
</dbReference>
<dbReference type="GeneID" id="6014442"/>
<evidence type="ECO:0000313" key="6">
    <source>
        <dbReference type="Proteomes" id="UP000001861"/>
    </source>
</evidence>
<organism evidence="5 6">
    <name type="scientific">Coprinopsis cinerea (strain Okayama-7 / 130 / ATCC MYA-4618 / FGSC 9003)</name>
    <name type="common">Inky cap fungus</name>
    <name type="synonym">Hormographiella aspergillata</name>
    <dbReference type="NCBI Taxonomy" id="240176"/>
    <lineage>
        <taxon>Eukaryota</taxon>
        <taxon>Fungi</taxon>
        <taxon>Dikarya</taxon>
        <taxon>Basidiomycota</taxon>
        <taxon>Agaricomycotina</taxon>
        <taxon>Agaricomycetes</taxon>
        <taxon>Agaricomycetidae</taxon>
        <taxon>Agaricales</taxon>
        <taxon>Agaricineae</taxon>
        <taxon>Psathyrellaceae</taxon>
        <taxon>Coprinopsis</taxon>
    </lineage>
</organism>
<keyword evidence="4" id="KW-0732">Signal</keyword>
<dbReference type="Gene3D" id="3.10.450.30">
    <property type="entry name" value="Microbial ribonucleases"/>
    <property type="match status" value="1"/>
</dbReference>
<dbReference type="VEuPathDB" id="FungiDB:CC1G_10303"/>
<dbReference type="InterPro" id="IPR016191">
    <property type="entry name" value="Ribonuclease/ribotoxin"/>
</dbReference>
<proteinExistence type="predicted"/>
<reference evidence="5 6" key="1">
    <citation type="journal article" date="2010" name="Proc. Natl. Acad. Sci. U.S.A.">
        <title>Insights into evolution of multicellular fungi from the assembled chromosomes of the mushroom Coprinopsis cinerea (Coprinus cinereus).</title>
        <authorList>
            <person name="Stajich J.E."/>
            <person name="Wilke S.K."/>
            <person name="Ahren D."/>
            <person name="Au C.H."/>
            <person name="Birren B.W."/>
            <person name="Borodovsky M."/>
            <person name="Burns C."/>
            <person name="Canback B."/>
            <person name="Casselton L.A."/>
            <person name="Cheng C.K."/>
            <person name="Deng J."/>
            <person name="Dietrich F.S."/>
            <person name="Fargo D.C."/>
            <person name="Farman M.L."/>
            <person name="Gathman A.C."/>
            <person name="Goldberg J."/>
            <person name="Guigo R."/>
            <person name="Hoegger P.J."/>
            <person name="Hooker J.B."/>
            <person name="Huggins A."/>
            <person name="James T.Y."/>
            <person name="Kamada T."/>
            <person name="Kilaru S."/>
            <person name="Kodira C."/>
            <person name="Kues U."/>
            <person name="Kupfer D."/>
            <person name="Kwan H.S."/>
            <person name="Lomsadze A."/>
            <person name="Li W."/>
            <person name="Lilly W.W."/>
            <person name="Ma L.J."/>
            <person name="Mackey A.J."/>
            <person name="Manning G."/>
            <person name="Martin F."/>
            <person name="Muraguchi H."/>
            <person name="Natvig D.O."/>
            <person name="Palmerini H."/>
            <person name="Ramesh M.A."/>
            <person name="Rehmeyer C.J."/>
            <person name="Roe B.A."/>
            <person name="Shenoy N."/>
            <person name="Stanke M."/>
            <person name="Ter-Hovhannisyan V."/>
            <person name="Tunlid A."/>
            <person name="Velagapudi R."/>
            <person name="Vision T.J."/>
            <person name="Zeng Q."/>
            <person name="Zolan M.E."/>
            <person name="Pukkila P.J."/>
        </authorList>
    </citation>
    <scope>NUCLEOTIDE SEQUENCE [LARGE SCALE GENOMIC DNA]</scope>
    <source>
        <strain evidence="6">Okayama-7 / 130 / ATCC MYA-4618 / FGSC 9003</strain>
    </source>
</reference>
<protein>
    <submittedName>
        <fullName evidence="5">Uncharacterized protein</fullName>
    </submittedName>
</protein>
<evidence type="ECO:0000313" key="5">
    <source>
        <dbReference type="EMBL" id="EAU83898.2"/>
    </source>
</evidence>
<gene>
    <name evidence="5" type="ORF">CC1G_10303</name>
</gene>
<feature type="compositionally biased region" description="Basic residues" evidence="3">
    <location>
        <begin position="191"/>
        <end position="204"/>
    </location>
</feature>
<feature type="region of interest" description="Disordered" evidence="3">
    <location>
        <begin position="169"/>
        <end position="260"/>
    </location>
</feature>
<dbReference type="AlphaFoldDB" id="A8P0G3"/>
<name>A8P0G3_COPC7</name>
<dbReference type="OrthoDB" id="3049934at2759"/>
<accession>A8P0G3</accession>
<keyword evidence="2" id="KW-0378">Hydrolase</keyword>
<dbReference type="EMBL" id="AACS02000006">
    <property type="protein sequence ID" value="EAU83898.2"/>
    <property type="molecule type" value="Genomic_DNA"/>
</dbReference>
<keyword evidence="1" id="KW-0540">Nuclease</keyword>
<dbReference type="KEGG" id="cci:CC1G_10303"/>
<dbReference type="GO" id="GO:0016787">
    <property type="term" value="F:hydrolase activity"/>
    <property type="evidence" value="ECO:0007669"/>
    <property type="project" value="UniProtKB-KW"/>
</dbReference>
<feature type="chain" id="PRO_5002726690" evidence="4">
    <location>
        <begin position="23"/>
        <end position="260"/>
    </location>
</feature>
<feature type="compositionally biased region" description="Basic residues" evidence="3">
    <location>
        <begin position="251"/>
        <end position="260"/>
    </location>
</feature>
<feature type="compositionally biased region" description="Basic and acidic residues" evidence="3">
    <location>
        <begin position="177"/>
        <end position="190"/>
    </location>
</feature>
<dbReference type="RefSeq" id="XP_001837882.2">
    <property type="nucleotide sequence ID" value="XM_001837830.2"/>
</dbReference>
<dbReference type="HOGENOM" id="CLU_1069636_0_0_1"/>
<evidence type="ECO:0000256" key="2">
    <source>
        <dbReference type="ARBA" id="ARBA00022801"/>
    </source>
</evidence>
<evidence type="ECO:0000256" key="4">
    <source>
        <dbReference type="SAM" id="SignalP"/>
    </source>
</evidence>
<dbReference type="Proteomes" id="UP000001861">
    <property type="component" value="Unassembled WGS sequence"/>
</dbReference>
<evidence type="ECO:0000256" key="1">
    <source>
        <dbReference type="ARBA" id="ARBA00022722"/>
    </source>
</evidence>
<evidence type="ECO:0000256" key="3">
    <source>
        <dbReference type="SAM" id="MobiDB-lite"/>
    </source>
</evidence>
<keyword evidence="6" id="KW-1185">Reference proteome</keyword>
<feature type="signal peptide" evidence="4">
    <location>
        <begin position="1"/>
        <end position="22"/>
    </location>
</feature>
<comment type="caution">
    <text evidence="5">The sequence shown here is derived from an EMBL/GenBank/DDBJ whole genome shotgun (WGS) entry which is preliminary data.</text>
</comment>
<dbReference type="SUPFAM" id="SSF53933">
    <property type="entry name" value="Microbial ribonucleases"/>
    <property type="match status" value="1"/>
</dbReference>
<dbReference type="InParanoid" id="A8P0G3"/>